<sequence>MNALEHAMADHICSLGMLIDLLREHDMIQAVRDHEGQQRGQRRQGIVGGWFVSPAVTRAKFALDRLSSTLVWMVGFARRQLGGLRGELERQGN</sequence>
<proteinExistence type="predicted"/>
<comment type="caution">
    <text evidence="1">The sequence shown here is derived from an EMBL/GenBank/DDBJ whole genome shotgun (WGS) entry which is preliminary data.</text>
</comment>
<gene>
    <name evidence="1" type="ORF">CT0861_11280</name>
</gene>
<dbReference type="Proteomes" id="UP000076552">
    <property type="component" value="Unassembled WGS sequence"/>
</dbReference>
<evidence type="ECO:0000313" key="2">
    <source>
        <dbReference type="Proteomes" id="UP000076552"/>
    </source>
</evidence>
<dbReference type="AlphaFoldDB" id="A0A161YBB2"/>
<evidence type="ECO:0000313" key="1">
    <source>
        <dbReference type="EMBL" id="KZL69407.1"/>
    </source>
</evidence>
<keyword evidence="2" id="KW-1185">Reference proteome</keyword>
<name>A0A161YBB2_9PEZI</name>
<reference evidence="1 2" key="1">
    <citation type="submission" date="2015-06" db="EMBL/GenBank/DDBJ databases">
        <title>Survival trade-offs in plant roots during colonization by closely related pathogenic and mutualistic fungi.</title>
        <authorList>
            <person name="Hacquard S."/>
            <person name="Kracher B."/>
            <person name="Hiruma K."/>
            <person name="Weinman A."/>
            <person name="Muench P."/>
            <person name="Garrido Oter R."/>
            <person name="Ver Loren van Themaat E."/>
            <person name="Dallerey J.-F."/>
            <person name="Damm U."/>
            <person name="Henrissat B."/>
            <person name="Lespinet O."/>
            <person name="Thon M."/>
            <person name="Kemen E."/>
            <person name="McHardy A.C."/>
            <person name="Schulze-Lefert P."/>
            <person name="O'Connell R.J."/>
        </authorList>
    </citation>
    <scope>NUCLEOTIDE SEQUENCE [LARGE SCALE GENOMIC DNA]</scope>
    <source>
        <strain evidence="1 2">0861</strain>
    </source>
</reference>
<accession>A0A161YBB2</accession>
<organism evidence="1 2">
    <name type="scientific">Colletotrichum tofieldiae</name>
    <dbReference type="NCBI Taxonomy" id="708197"/>
    <lineage>
        <taxon>Eukaryota</taxon>
        <taxon>Fungi</taxon>
        <taxon>Dikarya</taxon>
        <taxon>Ascomycota</taxon>
        <taxon>Pezizomycotina</taxon>
        <taxon>Sordariomycetes</taxon>
        <taxon>Hypocreomycetidae</taxon>
        <taxon>Glomerellales</taxon>
        <taxon>Glomerellaceae</taxon>
        <taxon>Colletotrichum</taxon>
        <taxon>Colletotrichum spaethianum species complex</taxon>
    </lineage>
</organism>
<protein>
    <submittedName>
        <fullName evidence="1">Uncharacterized protein</fullName>
    </submittedName>
</protein>
<dbReference type="EMBL" id="LFIV01000107">
    <property type="protein sequence ID" value="KZL69407.1"/>
    <property type="molecule type" value="Genomic_DNA"/>
</dbReference>